<protein>
    <submittedName>
        <fullName evidence="1">Uncharacterized protein</fullName>
    </submittedName>
</protein>
<keyword evidence="2" id="KW-1185">Reference proteome</keyword>
<reference evidence="1 2" key="1">
    <citation type="journal article" date="2023" name="bioRxiv">
        <title>Conserved and derived expression patterns and positive selection on dental genes reveal complex evolutionary context of ever-growing rodent molars.</title>
        <authorList>
            <person name="Calamari Z.T."/>
            <person name="Song A."/>
            <person name="Cohen E."/>
            <person name="Akter M."/>
            <person name="Roy R.D."/>
            <person name="Hallikas O."/>
            <person name="Christensen M.M."/>
            <person name="Li P."/>
            <person name="Marangoni P."/>
            <person name="Jernvall J."/>
            <person name="Klein O.D."/>
        </authorList>
    </citation>
    <scope>NUCLEOTIDE SEQUENCE [LARGE SCALE GENOMIC DNA]</scope>
    <source>
        <strain evidence="1">V071</strain>
    </source>
</reference>
<organism evidence="1 2">
    <name type="scientific">Myodes glareolus</name>
    <name type="common">Bank vole</name>
    <name type="synonym">Clethrionomys glareolus</name>
    <dbReference type="NCBI Taxonomy" id="447135"/>
    <lineage>
        <taxon>Eukaryota</taxon>
        <taxon>Metazoa</taxon>
        <taxon>Chordata</taxon>
        <taxon>Craniata</taxon>
        <taxon>Vertebrata</taxon>
        <taxon>Euteleostomi</taxon>
        <taxon>Mammalia</taxon>
        <taxon>Eutheria</taxon>
        <taxon>Euarchontoglires</taxon>
        <taxon>Glires</taxon>
        <taxon>Rodentia</taxon>
        <taxon>Myomorpha</taxon>
        <taxon>Muroidea</taxon>
        <taxon>Cricetidae</taxon>
        <taxon>Arvicolinae</taxon>
        <taxon>Myodes</taxon>
    </lineage>
</organism>
<gene>
    <name evidence="1" type="ORF">U0070_024451</name>
</gene>
<dbReference type="EMBL" id="JBBHLL010002304">
    <property type="protein sequence ID" value="KAK7795469.1"/>
    <property type="molecule type" value="Genomic_DNA"/>
</dbReference>
<dbReference type="Proteomes" id="UP001488838">
    <property type="component" value="Unassembled WGS sequence"/>
</dbReference>
<proteinExistence type="predicted"/>
<comment type="caution">
    <text evidence="1">The sequence shown here is derived from an EMBL/GenBank/DDBJ whole genome shotgun (WGS) entry which is preliminary data.</text>
</comment>
<sequence length="114" mass="12525">MRVQDWSRIDFNDPHTYEPALGFTVLVHVPFAPSRTHYVTTGVVSVSEHPRPVCVVQLKHLRTLLSPQGDVVGLERGGGKTEVMVTEGVTTVAYTLDEGLIEFGTAIDDGNYTQ</sequence>
<evidence type="ECO:0000313" key="2">
    <source>
        <dbReference type="Proteomes" id="UP001488838"/>
    </source>
</evidence>
<dbReference type="AlphaFoldDB" id="A0AAW0GWC0"/>
<evidence type="ECO:0000313" key="1">
    <source>
        <dbReference type="EMBL" id="KAK7795469.1"/>
    </source>
</evidence>
<accession>A0AAW0GWC0</accession>
<name>A0AAW0GWC0_MYOGA</name>